<dbReference type="SMART" id="SM00028">
    <property type="entry name" value="TPR"/>
    <property type="match status" value="5"/>
</dbReference>
<dbReference type="AlphaFoldDB" id="A0A426TR48"/>
<dbReference type="Gene3D" id="3.40.50.300">
    <property type="entry name" value="P-loop containing nucleotide triphosphate hydrolases"/>
    <property type="match status" value="1"/>
</dbReference>
<organism evidence="2 3">
    <name type="scientific">Candidatus Viridilinea halotolerans</name>
    <dbReference type="NCBI Taxonomy" id="2491704"/>
    <lineage>
        <taxon>Bacteria</taxon>
        <taxon>Bacillati</taxon>
        <taxon>Chloroflexota</taxon>
        <taxon>Chloroflexia</taxon>
        <taxon>Chloroflexales</taxon>
        <taxon>Chloroflexineae</taxon>
        <taxon>Oscillochloridaceae</taxon>
        <taxon>Candidatus Viridilinea</taxon>
    </lineage>
</organism>
<dbReference type="Pfam" id="PF13374">
    <property type="entry name" value="TPR_10"/>
    <property type="match status" value="2"/>
</dbReference>
<dbReference type="InterPro" id="IPR049945">
    <property type="entry name" value="AAA_22"/>
</dbReference>
<dbReference type="Pfam" id="PF01381">
    <property type="entry name" value="HTH_3"/>
    <property type="match status" value="1"/>
</dbReference>
<dbReference type="Pfam" id="PF13401">
    <property type="entry name" value="AAA_22"/>
    <property type="match status" value="1"/>
</dbReference>
<proteinExistence type="predicted"/>
<evidence type="ECO:0000313" key="3">
    <source>
        <dbReference type="Proteomes" id="UP000280307"/>
    </source>
</evidence>
<dbReference type="CDD" id="cd00093">
    <property type="entry name" value="HTH_XRE"/>
    <property type="match status" value="1"/>
</dbReference>
<accession>A0A426TR48</accession>
<dbReference type="InterPro" id="IPR058852">
    <property type="entry name" value="HTH_77"/>
</dbReference>
<protein>
    <submittedName>
        <fullName evidence="2">Tetratricopeptide repeat protein</fullName>
    </submittedName>
</protein>
<reference evidence="2 3" key="1">
    <citation type="submission" date="2018-12" db="EMBL/GenBank/DDBJ databases">
        <title>Genome Sequence of Candidatus Viridilinea halotolerans isolated from saline sulfide-rich spring.</title>
        <authorList>
            <person name="Grouzdev D.S."/>
            <person name="Burganskaya E.I."/>
            <person name="Krutkina M.S."/>
            <person name="Sukhacheva M.V."/>
            <person name="Gorlenko V.M."/>
        </authorList>
    </citation>
    <scope>NUCLEOTIDE SEQUENCE [LARGE SCALE GENOMIC DNA]</scope>
    <source>
        <strain evidence="2">Chok-6</strain>
    </source>
</reference>
<evidence type="ECO:0000259" key="1">
    <source>
        <dbReference type="PROSITE" id="PS50943"/>
    </source>
</evidence>
<dbReference type="PANTHER" id="PTHR47691:SF3">
    <property type="entry name" value="HTH-TYPE TRANSCRIPTIONAL REGULATOR RV0890C-RELATED"/>
    <property type="match status" value="1"/>
</dbReference>
<dbReference type="InterPro" id="IPR011990">
    <property type="entry name" value="TPR-like_helical_dom_sf"/>
</dbReference>
<dbReference type="EMBL" id="RSAS01000905">
    <property type="protein sequence ID" value="RRR65863.1"/>
    <property type="molecule type" value="Genomic_DNA"/>
</dbReference>
<comment type="caution">
    <text evidence="2">The sequence shown here is derived from an EMBL/GenBank/DDBJ whole genome shotgun (WGS) entry which is preliminary data.</text>
</comment>
<dbReference type="PANTHER" id="PTHR47691">
    <property type="entry name" value="REGULATOR-RELATED"/>
    <property type="match status" value="1"/>
</dbReference>
<dbReference type="SUPFAM" id="SSF47413">
    <property type="entry name" value="lambda repressor-like DNA-binding domains"/>
    <property type="match status" value="1"/>
</dbReference>
<sequence>MTHNENDDDDFTLWLKGRRQALHMTQAELGRVAGYAPETIRAVEAGRRKPSRQMVKRLADALHIDSAYRERFFASGLGLPLPPLPAVALDDAITPPRHRLLSLTLPELLGRADLLAQLQQRLMATEVRLLTLVGPPGVGKTRLAREVAHTLERRLATGAVWVPLAGVHSVEQLLEALAHALRLTLPPARSLRQVVLRHLQPCALLLVFDNIEQLHAEAEQLAALLSELLATAPQSKILVTSQVALQLAIEQVVVVPPLAVAAAEAAQPSPASHLFAQRAQAHDPSFALTAQNLPVVEAICRELDGLPLALELAATRCRLFALEDLLARLDERLELLAHQGSDRERRHHSLRAALEWSVALLTPAEQAFLGVLSLFQGGFSLAAAEQVGGAGAATLAMVEQLLNHSLLNRVAAPSTPRFALLESVRLFARERLPAAASAHYARRHAAYYLSYVQQDAPTWGQASEAWAQAVEYEAANLDAALAHSLAQHDGETLAALVVSLSPYWVQQGRVAEGRQWADAALRVAGVAAVAHEAPGSAKQHDALPPALTARLLVAAADLAYEQSDFITTERICEKVLVFDAALVSAATLIRAHYRCAWLSARQGKYAQAQAQVQQGLALAQRHAEPYGEAMLSGARGWLARDQGDFAGARTAQQRSLALYRQLGDRLSMAYTLNNLGWLARDQDDYARSEQLHREALQLYQAAEHPSGVAQSYNNLGWVAGMRGTTEQAAALFAKSLALREAIGNDRACAWTLSDLGWLWREAGDGARAASYYHAAHARYQRLGDRRGCAISELSLAQVRLAQSEREEAQRYLSSACAALVELRDRRSLARLLDVAAAYAYAQGNPLAAAERLGAAEALRAAHHTMPPASETRWLHTLEAQIAATAAPGLAAARAAGATRAFEQLLAGIAPAYLDLSHIA</sequence>
<dbReference type="InterPro" id="IPR019734">
    <property type="entry name" value="TPR_rpt"/>
</dbReference>
<dbReference type="GO" id="GO:0016887">
    <property type="term" value="F:ATP hydrolysis activity"/>
    <property type="evidence" value="ECO:0007669"/>
    <property type="project" value="InterPro"/>
</dbReference>
<gene>
    <name evidence="2" type="ORF">EI684_21915</name>
</gene>
<dbReference type="InterPro" id="IPR001387">
    <property type="entry name" value="Cro/C1-type_HTH"/>
</dbReference>
<feature type="domain" description="HTH cro/C1-type" evidence="1">
    <location>
        <begin position="15"/>
        <end position="69"/>
    </location>
</feature>
<dbReference type="SUPFAM" id="SSF48452">
    <property type="entry name" value="TPR-like"/>
    <property type="match status" value="2"/>
</dbReference>
<dbReference type="CDD" id="cd00009">
    <property type="entry name" value="AAA"/>
    <property type="match status" value="1"/>
</dbReference>
<dbReference type="InterPro" id="IPR010982">
    <property type="entry name" value="Lambda_DNA-bd_dom_sf"/>
</dbReference>
<dbReference type="SUPFAM" id="SSF52540">
    <property type="entry name" value="P-loop containing nucleoside triphosphate hydrolases"/>
    <property type="match status" value="1"/>
</dbReference>
<dbReference type="Gene3D" id="1.10.260.40">
    <property type="entry name" value="lambda repressor-like DNA-binding domains"/>
    <property type="match status" value="1"/>
</dbReference>
<dbReference type="PROSITE" id="PS50943">
    <property type="entry name" value="HTH_CROC1"/>
    <property type="match status" value="1"/>
</dbReference>
<dbReference type="GO" id="GO:0003677">
    <property type="term" value="F:DNA binding"/>
    <property type="evidence" value="ECO:0007669"/>
    <property type="project" value="InterPro"/>
</dbReference>
<dbReference type="Proteomes" id="UP000280307">
    <property type="component" value="Unassembled WGS sequence"/>
</dbReference>
<evidence type="ECO:0000313" key="2">
    <source>
        <dbReference type="EMBL" id="RRR65863.1"/>
    </source>
</evidence>
<dbReference type="SMART" id="SM00530">
    <property type="entry name" value="HTH_XRE"/>
    <property type="match status" value="1"/>
</dbReference>
<dbReference type="Gene3D" id="1.25.40.10">
    <property type="entry name" value="Tetratricopeptide repeat domain"/>
    <property type="match status" value="1"/>
</dbReference>
<dbReference type="InterPro" id="IPR027417">
    <property type="entry name" value="P-loop_NTPase"/>
</dbReference>
<dbReference type="Pfam" id="PF25872">
    <property type="entry name" value="HTH_77"/>
    <property type="match status" value="1"/>
</dbReference>
<name>A0A426TR48_9CHLR</name>
<dbReference type="Pfam" id="PF13424">
    <property type="entry name" value="TPR_12"/>
    <property type="match status" value="1"/>
</dbReference>